<evidence type="ECO:0000256" key="2">
    <source>
        <dbReference type="ARBA" id="ARBA00022692"/>
    </source>
</evidence>
<feature type="transmembrane region" description="Helical" evidence="5">
    <location>
        <begin position="92"/>
        <end position="114"/>
    </location>
</feature>
<feature type="transmembrane region" description="Helical" evidence="5">
    <location>
        <begin position="151"/>
        <end position="172"/>
    </location>
</feature>
<feature type="transmembrane region" description="Helical" evidence="5">
    <location>
        <begin position="62"/>
        <end position="80"/>
    </location>
</feature>
<feature type="transmembrane region" description="Helical" evidence="5">
    <location>
        <begin position="178"/>
        <end position="199"/>
    </location>
</feature>
<evidence type="ECO:0000313" key="6">
    <source>
        <dbReference type="EMBL" id="MFC4891704.1"/>
    </source>
</evidence>
<evidence type="ECO:0000256" key="5">
    <source>
        <dbReference type="SAM" id="Phobius"/>
    </source>
</evidence>
<dbReference type="Pfam" id="PF04193">
    <property type="entry name" value="PQ-loop"/>
    <property type="match status" value="2"/>
</dbReference>
<gene>
    <name evidence="6" type="ORF">ACFPDQ_01405</name>
</gene>
<keyword evidence="3 5" id="KW-1133">Transmembrane helix</keyword>
<accession>A0ABV9TAJ8</accession>
<comment type="subcellular location">
    <subcellularLocation>
        <location evidence="1">Membrane</location>
        <topology evidence="1">Multi-pass membrane protein</topology>
    </subcellularLocation>
</comment>
<protein>
    <submittedName>
        <fullName evidence="6">PQ-loop repeat-containing protein</fullName>
    </submittedName>
</protein>
<dbReference type="InterPro" id="IPR006603">
    <property type="entry name" value="PQ-loop_rpt"/>
</dbReference>
<organism evidence="6 7">
    <name type="scientific">Pseudofrancisella aestuarii</name>
    <dbReference type="NCBI Taxonomy" id="2670347"/>
    <lineage>
        <taxon>Bacteria</taxon>
        <taxon>Pseudomonadati</taxon>
        <taxon>Pseudomonadota</taxon>
        <taxon>Gammaproteobacteria</taxon>
        <taxon>Thiotrichales</taxon>
        <taxon>Francisellaceae</taxon>
        <taxon>Pseudofrancisella</taxon>
    </lineage>
</organism>
<reference evidence="7" key="1">
    <citation type="journal article" date="2019" name="Int. J. Syst. Evol. Microbiol.">
        <title>The Global Catalogue of Microorganisms (GCM) 10K type strain sequencing project: providing services to taxonomists for standard genome sequencing and annotation.</title>
        <authorList>
            <consortium name="The Broad Institute Genomics Platform"/>
            <consortium name="The Broad Institute Genome Sequencing Center for Infectious Disease"/>
            <person name="Wu L."/>
            <person name="Ma J."/>
        </authorList>
    </citation>
    <scope>NUCLEOTIDE SEQUENCE [LARGE SCALE GENOMIC DNA]</scope>
    <source>
        <strain evidence="7">CGMCC 1.13718</strain>
    </source>
</reference>
<dbReference type="Gene3D" id="1.20.1280.290">
    <property type="match status" value="1"/>
</dbReference>
<name>A0ABV9TAJ8_9GAMM</name>
<keyword evidence="4 5" id="KW-0472">Membrane</keyword>
<proteinExistence type="predicted"/>
<evidence type="ECO:0000256" key="3">
    <source>
        <dbReference type="ARBA" id="ARBA00022989"/>
    </source>
</evidence>
<evidence type="ECO:0000313" key="7">
    <source>
        <dbReference type="Proteomes" id="UP001595926"/>
    </source>
</evidence>
<keyword evidence="7" id="KW-1185">Reference proteome</keyword>
<comment type="caution">
    <text evidence="6">The sequence shown here is derived from an EMBL/GenBank/DDBJ whole genome shotgun (WGS) entry which is preliminary data.</text>
</comment>
<sequence length="209" mass="24385">METIGNITLNISFILYLVLFLPQTIHNQFKHTTTEISLWTHSLMIIANSLDLIYAVGFNMPWQYITVSVVLLTFLTIQQLQILNDKLSNKIFLHSFFIFSFLLIAIYFALNNIFTDSNLLIFGSLSNIIYNVYWFPQIWKNFRTKQAEGFSIIYLYLSIITCSCDIVSGLTLNWPIPTIIGSLFLLFLIGIQIFQYLFYKKENYKVLLV</sequence>
<dbReference type="EMBL" id="JBHSJH010000001">
    <property type="protein sequence ID" value="MFC4891704.1"/>
    <property type="molecule type" value="Genomic_DNA"/>
</dbReference>
<evidence type="ECO:0000256" key="4">
    <source>
        <dbReference type="ARBA" id="ARBA00023136"/>
    </source>
</evidence>
<dbReference type="RefSeq" id="WP_119330561.1">
    <property type="nucleotide sequence ID" value="NZ_JBHSJH010000001.1"/>
</dbReference>
<keyword evidence="2 5" id="KW-0812">Transmembrane</keyword>
<dbReference type="Proteomes" id="UP001595926">
    <property type="component" value="Unassembled WGS sequence"/>
</dbReference>
<evidence type="ECO:0000256" key="1">
    <source>
        <dbReference type="ARBA" id="ARBA00004141"/>
    </source>
</evidence>
<feature type="transmembrane region" description="Helical" evidence="5">
    <location>
        <begin position="6"/>
        <end position="24"/>
    </location>
</feature>
<feature type="transmembrane region" description="Helical" evidence="5">
    <location>
        <begin position="36"/>
        <end position="56"/>
    </location>
</feature>